<dbReference type="HOGENOM" id="CLU_007214_0_0_1"/>
<keyword evidence="2" id="KW-0547">Nucleotide-binding</keyword>
<evidence type="ECO:0000256" key="1">
    <source>
        <dbReference type="ARBA" id="ARBA00007913"/>
    </source>
</evidence>
<sequence length="1071" mass="118657">MTSSAKAGSATAWNNRTFVKDCAVFASDEFSPVLAAGKPLGTNLPKIGARIFSFRAADTDPWIGFVLEFPLGKSQESNDDSGFGVRYHFDRAPNAGGKDGPSGPGIRQLDMHRITVKFPRGDVAFSCHEAKPEQLAVFPNAKNVKKGLTIVSAMLRSPARVDGFGIPFANPEDQELEGWVNDNQPIVDGVSLLDFLSRDTFHFLVDYQLRETKWELREELLPPSFHYPYGDQHDWKPERYKRLLETAKSDRQFLPAYSYPDDNAHLAVVTQANIQDIFWLHLAAEEIAKRRFPAYFVPIGFAGPSDAKTFYAIVALTPQFKAKYEAPWRRLAKGGVLRVNLYGTAEQVEPEACWDAMLVEHPEGVQLLAAHPTEKYEVVLKVRRPKVGPQYAAKTPTNPEAFEAMEDMSAASMASFYERHGYRMDLHRALMRGTGFYEWMTQGGPAGGDVKGQHSIEVDDSSIINQVAEALDSRTLGKSKSGALRSLPVVNFLNIQGQKYIEALMQEVLPEDRSRLSKYLSHRALGLGMVLAGPGFGKTTVLSVATLAMQARLGPILASGPSNIAVDKFAERLDRVTNSVCDRYSKGKPHDAEGQARRRLVVRGYRLEHEYSAFLHLLEKPTDADNAAPSREWGNPSQWKLHLSVAFWALVCLRSQATENIRQLHPDDCLALHKLRLKMDKDVEYERLRAVASGGMAWEEYQGGLGPIQPHLVSHVFEWIVSHADILCTTPAMTTVGKAYPRFKGETARGVAVDEAANMNRADLACVWGNTLLPCLLGGDPRQLPPTIMTGHEKDSTGHFIHRLADDGKISPLAFFQATGMPVFRLRKQLRMAKGMFDWIAEEVYPEVKFQYGANCTINLPQFNVGRDLEAYIQARHPGVKPCPPGQLLPVFLHCQGSRVFIDDMTGSKRCPGQVKAALDFATAFVKSKKADAARLAIIAPYAANVQLVGQMVKHPEYSALRAMPPASTVDGYQGGEADIVIVVMGTTSASGPGFTSDAQRLNVMFTRQRCGLVIVGDLYVCGPVDKPNFSRKVKLVDYDGHETWTTATLLRKMYNRLYKAGRVVRVSSTI</sequence>
<evidence type="ECO:0000256" key="2">
    <source>
        <dbReference type="ARBA" id="ARBA00022741"/>
    </source>
</evidence>
<keyword evidence="4" id="KW-0347">Helicase</keyword>
<dbReference type="PANTHER" id="PTHR43788:SF8">
    <property type="entry name" value="DNA-BINDING PROTEIN SMUBP-2"/>
    <property type="match status" value="1"/>
</dbReference>
<feature type="domain" description="DNA2/NAM7 helicase-like C-terminal" evidence="7">
    <location>
        <begin position="821"/>
        <end position="1018"/>
    </location>
</feature>
<dbReference type="KEGG" id="sapo:SAPIO_CDS4166"/>
<protein>
    <submittedName>
        <fullName evidence="8">Uncharacterized protein</fullName>
    </submittedName>
</protein>
<proteinExistence type="inferred from homology"/>
<organism evidence="8 9">
    <name type="scientific">Pseudallescheria apiosperma</name>
    <name type="common">Scedosporium apiospermum</name>
    <dbReference type="NCBI Taxonomy" id="563466"/>
    <lineage>
        <taxon>Eukaryota</taxon>
        <taxon>Fungi</taxon>
        <taxon>Dikarya</taxon>
        <taxon>Ascomycota</taxon>
        <taxon>Pezizomycotina</taxon>
        <taxon>Sordariomycetes</taxon>
        <taxon>Hypocreomycetidae</taxon>
        <taxon>Microascales</taxon>
        <taxon>Microascaceae</taxon>
        <taxon>Scedosporium</taxon>
    </lineage>
</organism>
<dbReference type="SUPFAM" id="SSF52540">
    <property type="entry name" value="P-loop containing nucleoside triphosphate hydrolases"/>
    <property type="match status" value="1"/>
</dbReference>
<dbReference type="GO" id="GO:0043139">
    <property type="term" value="F:5'-3' DNA helicase activity"/>
    <property type="evidence" value="ECO:0007669"/>
    <property type="project" value="TreeGrafter"/>
</dbReference>
<keyword evidence="9" id="KW-1185">Reference proteome</keyword>
<evidence type="ECO:0000256" key="4">
    <source>
        <dbReference type="ARBA" id="ARBA00022806"/>
    </source>
</evidence>
<evidence type="ECO:0000313" key="9">
    <source>
        <dbReference type="Proteomes" id="UP000028545"/>
    </source>
</evidence>
<feature type="domain" description="DNA2/NAM7 helicase helicase" evidence="6">
    <location>
        <begin position="515"/>
        <end position="789"/>
    </location>
</feature>
<dbReference type="GeneID" id="27723238"/>
<evidence type="ECO:0000313" key="8">
    <source>
        <dbReference type="EMBL" id="KEZ43961.1"/>
    </source>
</evidence>
<reference evidence="8 9" key="1">
    <citation type="journal article" date="2014" name="Genome Announc.">
        <title>Draft genome sequence of the pathogenic fungus Scedosporium apiospermum.</title>
        <authorList>
            <person name="Vandeputte P."/>
            <person name="Ghamrawi S."/>
            <person name="Rechenmann M."/>
            <person name="Iltis A."/>
            <person name="Giraud S."/>
            <person name="Fleury M."/>
            <person name="Thornton C."/>
            <person name="Delhaes L."/>
            <person name="Meyer W."/>
            <person name="Papon N."/>
            <person name="Bouchara J.P."/>
        </authorList>
    </citation>
    <scope>NUCLEOTIDE SEQUENCE [LARGE SCALE GENOMIC DNA]</scope>
    <source>
        <strain evidence="8 9">IHEM 14462</strain>
    </source>
</reference>
<dbReference type="AlphaFoldDB" id="A0A084G9E9"/>
<dbReference type="Pfam" id="PF13086">
    <property type="entry name" value="AAA_11"/>
    <property type="match status" value="1"/>
</dbReference>
<dbReference type="PANTHER" id="PTHR43788">
    <property type="entry name" value="DNA2/NAM7 HELICASE FAMILY MEMBER"/>
    <property type="match status" value="1"/>
</dbReference>
<dbReference type="InterPro" id="IPR041679">
    <property type="entry name" value="DNA2/NAM7-like_C"/>
</dbReference>
<dbReference type="OMA" id="ANMNRAD"/>
<dbReference type="EMBL" id="JOWA01000090">
    <property type="protein sequence ID" value="KEZ43961.1"/>
    <property type="molecule type" value="Genomic_DNA"/>
</dbReference>
<evidence type="ECO:0000256" key="3">
    <source>
        <dbReference type="ARBA" id="ARBA00022801"/>
    </source>
</evidence>
<dbReference type="GO" id="GO:0016787">
    <property type="term" value="F:hydrolase activity"/>
    <property type="evidence" value="ECO:0007669"/>
    <property type="project" value="UniProtKB-KW"/>
</dbReference>
<dbReference type="InterPro" id="IPR050534">
    <property type="entry name" value="Coronavir_polyprotein_1ab"/>
</dbReference>
<dbReference type="InterPro" id="IPR027417">
    <property type="entry name" value="P-loop_NTPase"/>
</dbReference>
<dbReference type="CDD" id="cd18808">
    <property type="entry name" value="SF1_C_Upf1"/>
    <property type="match status" value="1"/>
</dbReference>
<dbReference type="Gene3D" id="3.40.50.300">
    <property type="entry name" value="P-loop containing nucleotide triphosphate hydrolases"/>
    <property type="match status" value="2"/>
</dbReference>
<gene>
    <name evidence="8" type="ORF">SAPIO_CDS4166</name>
</gene>
<evidence type="ECO:0000259" key="7">
    <source>
        <dbReference type="Pfam" id="PF13087"/>
    </source>
</evidence>
<evidence type="ECO:0000256" key="5">
    <source>
        <dbReference type="ARBA" id="ARBA00022840"/>
    </source>
</evidence>
<dbReference type="OrthoDB" id="6513042at2759"/>
<dbReference type="Pfam" id="PF13087">
    <property type="entry name" value="AAA_12"/>
    <property type="match status" value="1"/>
</dbReference>
<keyword evidence="5" id="KW-0067">ATP-binding</keyword>
<name>A0A084G9E9_PSEDA</name>
<dbReference type="Proteomes" id="UP000028545">
    <property type="component" value="Unassembled WGS sequence"/>
</dbReference>
<dbReference type="VEuPathDB" id="FungiDB:SAPIO_CDS4166"/>
<comment type="similarity">
    <text evidence="1">Belongs to the DNA2/NAM7 helicase family.</text>
</comment>
<evidence type="ECO:0000259" key="6">
    <source>
        <dbReference type="Pfam" id="PF13086"/>
    </source>
</evidence>
<accession>A0A084G9E9</accession>
<dbReference type="RefSeq" id="XP_016643760.1">
    <property type="nucleotide sequence ID" value="XM_016786784.1"/>
</dbReference>
<dbReference type="InterPro" id="IPR047187">
    <property type="entry name" value="SF1_C_Upf1"/>
</dbReference>
<comment type="caution">
    <text evidence="8">The sequence shown here is derived from an EMBL/GenBank/DDBJ whole genome shotgun (WGS) entry which is preliminary data.</text>
</comment>
<keyword evidence="3" id="KW-0378">Hydrolase</keyword>
<dbReference type="GO" id="GO:0005524">
    <property type="term" value="F:ATP binding"/>
    <property type="evidence" value="ECO:0007669"/>
    <property type="project" value="UniProtKB-KW"/>
</dbReference>
<dbReference type="InterPro" id="IPR041677">
    <property type="entry name" value="DNA2/NAM7_AAA_11"/>
</dbReference>